<accession>A0A834ZI32</accession>
<reference evidence="2 3" key="1">
    <citation type="submission" date="2020-04" db="EMBL/GenBank/DDBJ databases">
        <title>Plant Genome Project.</title>
        <authorList>
            <person name="Zhang R.-G."/>
        </authorList>
    </citation>
    <scope>NUCLEOTIDE SEQUENCE [LARGE SCALE GENOMIC DNA]</scope>
    <source>
        <strain evidence="2">YNK0</strain>
        <tissue evidence="2">Leaf</tissue>
    </source>
</reference>
<sequence>MEETTEDGNSLAAPLIFLIVTVLQFIPRPATFAQAAKLKRIAAAKERELLKKQEFHSKEKKLSYDTYSKAVMILKVFTYLAMVCWFWGAPVAAISQQLLQPFGKALSWRAGNTMNGNIMVGIIPWLILSTRVSKFICQKVLK</sequence>
<evidence type="ECO:0000313" key="3">
    <source>
        <dbReference type="Proteomes" id="UP000655225"/>
    </source>
</evidence>
<evidence type="ECO:0000256" key="1">
    <source>
        <dbReference type="SAM" id="Phobius"/>
    </source>
</evidence>
<keyword evidence="1" id="KW-0812">Transmembrane</keyword>
<feature type="transmembrane region" description="Helical" evidence="1">
    <location>
        <begin position="12"/>
        <end position="30"/>
    </location>
</feature>
<keyword evidence="1" id="KW-1133">Transmembrane helix</keyword>
<name>A0A834ZI32_TETSI</name>
<proteinExistence type="predicted"/>
<organism evidence="2 3">
    <name type="scientific">Tetracentron sinense</name>
    <name type="common">Spur-leaf</name>
    <dbReference type="NCBI Taxonomy" id="13715"/>
    <lineage>
        <taxon>Eukaryota</taxon>
        <taxon>Viridiplantae</taxon>
        <taxon>Streptophyta</taxon>
        <taxon>Embryophyta</taxon>
        <taxon>Tracheophyta</taxon>
        <taxon>Spermatophyta</taxon>
        <taxon>Magnoliopsida</taxon>
        <taxon>Trochodendrales</taxon>
        <taxon>Trochodendraceae</taxon>
        <taxon>Tetracentron</taxon>
    </lineage>
</organism>
<dbReference type="OrthoDB" id="512018at2759"/>
<dbReference type="AlphaFoldDB" id="A0A834ZI32"/>
<protein>
    <submittedName>
        <fullName evidence="2">Uncharacterized protein</fullName>
    </submittedName>
</protein>
<feature type="transmembrane region" description="Helical" evidence="1">
    <location>
        <begin position="70"/>
        <end position="94"/>
    </location>
</feature>
<comment type="caution">
    <text evidence="2">The sequence shown here is derived from an EMBL/GenBank/DDBJ whole genome shotgun (WGS) entry which is preliminary data.</text>
</comment>
<dbReference type="OMA" id="RILMIVK"/>
<dbReference type="Proteomes" id="UP000655225">
    <property type="component" value="Unassembled WGS sequence"/>
</dbReference>
<evidence type="ECO:0000313" key="2">
    <source>
        <dbReference type="EMBL" id="KAF8405548.1"/>
    </source>
</evidence>
<dbReference type="EMBL" id="JABCRI010000006">
    <property type="protein sequence ID" value="KAF8405548.1"/>
    <property type="molecule type" value="Genomic_DNA"/>
</dbReference>
<keyword evidence="1" id="KW-0472">Membrane</keyword>
<feature type="transmembrane region" description="Helical" evidence="1">
    <location>
        <begin position="114"/>
        <end position="132"/>
    </location>
</feature>
<keyword evidence="3" id="KW-1185">Reference proteome</keyword>
<gene>
    <name evidence="2" type="ORF">HHK36_010455</name>
</gene>